<dbReference type="EMBL" id="JBHMFI010000001">
    <property type="protein sequence ID" value="MFB9073937.1"/>
    <property type="molecule type" value="Genomic_DNA"/>
</dbReference>
<gene>
    <name evidence="2" type="ORF">ACFFX0_23175</name>
</gene>
<reference evidence="2 3" key="1">
    <citation type="submission" date="2024-09" db="EMBL/GenBank/DDBJ databases">
        <authorList>
            <person name="Sun Q."/>
            <person name="Mori K."/>
        </authorList>
    </citation>
    <scope>NUCLEOTIDE SEQUENCE [LARGE SCALE GENOMIC DNA]</scope>
    <source>
        <strain evidence="2 3">CCM 7609</strain>
    </source>
</reference>
<evidence type="ECO:0000313" key="3">
    <source>
        <dbReference type="Proteomes" id="UP001589575"/>
    </source>
</evidence>
<dbReference type="Proteomes" id="UP001589575">
    <property type="component" value="Unassembled WGS sequence"/>
</dbReference>
<proteinExistence type="predicted"/>
<organism evidence="2 3">
    <name type="scientific">Citricoccus parietis</name>
    <dbReference type="NCBI Taxonomy" id="592307"/>
    <lineage>
        <taxon>Bacteria</taxon>
        <taxon>Bacillati</taxon>
        <taxon>Actinomycetota</taxon>
        <taxon>Actinomycetes</taxon>
        <taxon>Micrococcales</taxon>
        <taxon>Micrococcaceae</taxon>
        <taxon>Citricoccus</taxon>
    </lineage>
</organism>
<evidence type="ECO:0000313" key="2">
    <source>
        <dbReference type="EMBL" id="MFB9073937.1"/>
    </source>
</evidence>
<protein>
    <submittedName>
        <fullName evidence="2">Uncharacterized protein</fullName>
    </submittedName>
</protein>
<keyword evidence="3" id="KW-1185">Reference proteome</keyword>
<accession>A0ABV5G4S4</accession>
<feature type="region of interest" description="Disordered" evidence="1">
    <location>
        <begin position="1"/>
        <end position="108"/>
    </location>
</feature>
<feature type="compositionally biased region" description="Basic and acidic residues" evidence="1">
    <location>
        <begin position="16"/>
        <end position="42"/>
    </location>
</feature>
<sequence>MDPAIASAGHRGVPQPEHRPEAGSRVDAQQRPRARAEVRGRGSQDVPGERPLGPFAALARFGEAAPGEARERDQDRGPLFQPRRRLVPSDAQLRSPMWTDRPGQIEPDGRIGRVAVAAPPVEFQSAFRRTRQDRPLVGRNLVTVRAVRVLLQQRAVTEVHVPRLPGGTESPRPPEMGVIHERPDRLVQVQRDGGVHHMRGPVRRRAAVHHRSGHHVSR</sequence>
<comment type="caution">
    <text evidence="2">The sequence shown here is derived from an EMBL/GenBank/DDBJ whole genome shotgun (WGS) entry which is preliminary data.</text>
</comment>
<evidence type="ECO:0000256" key="1">
    <source>
        <dbReference type="SAM" id="MobiDB-lite"/>
    </source>
</evidence>
<name>A0ABV5G4S4_9MICC</name>